<dbReference type="AlphaFoldDB" id="A0AAW7LNZ9"/>
<evidence type="ECO:0000256" key="1">
    <source>
        <dbReference type="SAM" id="MobiDB-lite"/>
    </source>
</evidence>
<sequence>MIMGRFGFGSKKKHEEPVEETPIVDDSSSDDDWDDDDSEDESLSVYDAAFIWMSNGKDEDYTFGYTEEELEAAL</sequence>
<dbReference type="EMBL" id="QELD01000027">
    <property type="protein sequence ID" value="MDN4188749.1"/>
    <property type="molecule type" value="Genomic_DNA"/>
</dbReference>
<gene>
    <name evidence="2" type="ORF">DC496_10630</name>
</gene>
<accession>A0AAW7LNZ9</accession>
<feature type="compositionally biased region" description="Acidic residues" evidence="1">
    <location>
        <begin position="17"/>
        <end position="41"/>
    </location>
</feature>
<feature type="region of interest" description="Disordered" evidence="1">
    <location>
        <begin position="1"/>
        <end position="41"/>
    </location>
</feature>
<reference evidence="2" key="1">
    <citation type="submission" date="2018-05" db="EMBL/GenBank/DDBJ databases">
        <authorList>
            <person name="Kondepudi K.K."/>
            <person name="Singh S."/>
            <person name="Chaudhry V."/>
            <person name="Mantri S."/>
            <person name="Bhadada S."/>
            <person name="Bishnoi M."/>
            <person name="Kaur J."/>
            <person name="Sharma S."/>
            <person name="Bhatia R."/>
        </authorList>
    </citation>
    <scope>NUCLEOTIDE SEQUENCE</scope>
    <source>
        <strain evidence="2">Bif11</strain>
    </source>
</reference>
<name>A0AAW7LNZ9_BIFBR</name>
<dbReference type="Proteomes" id="UP001169990">
    <property type="component" value="Unassembled WGS sequence"/>
</dbReference>
<organism evidence="2 3">
    <name type="scientific">Bifidobacterium breve</name>
    <dbReference type="NCBI Taxonomy" id="1685"/>
    <lineage>
        <taxon>Bacteria</taxon>
        <taxon>Bacillati</taxon>
        <taxon>Actinomycetota</taxon>
        <taxon>Actinomycetes</taxon>
        <taxon>Bifidobacteriales</taxon>
        <taxon>Bifidobacteriaceae</taxon>
        <taxon>Bifidobacterium</taxon>
    </lineage>
</organism>
<evidence type="ECO:0000313" key="3">
    <source>
        <dbReference type="Proteomes" id="UP001169990"/>
    </source>
</evidence>
<evidence type="ECO:0000313" key="2">
    <source>
        <dbReference type="EMBL" id="MDN4188749.1"/>
    </source>
</evidence>
<proteinExistence type="predicted"/>
<protein>
    <submittedName>
        <fullName evidence="2">Uncharacterized protein</fullName>
    </submittedName>
</protein>
<reference evidence="2" key="2">
    <citation type="journal article" date="2022" name="3 Biotech.">
        <title>Isomaltooligosaccharides utilization and genomic characterization of human infant anti-inflammatory Bifidobacterium longum and Bifidobacterium breve strains.</title>
        <authorList>
            <person name="Sharma S."/>
            <person name="Singh S."/>
            <person name="Chaudhary V."/>
            <person name="Mantri S."/>
            <person name="Chander A."/>
            <person name="Maurya R."/>
            <person name="Rajarammohan S."/>
            <person name="Singh R.P."/>
            <person name="Rishi P."/>
            <person name="Bishnoi M."/>
            <person name="Bhadada S.K."/>
            <person name="Kondepudi K.K."/>
        </authorList>
    </citation>
    <scope>NUCLEOTIDE SEQUENCE</scope>
    <source>
        <strain evidence="2">Bif11</strain>
    </source>
</reference>
<comment type="caution">
    <text evidence="2">The sequence shown here is derived from an EMBL/GenBank/DDBJ whole genome shotgun (WGS) entry which is preliminary data.</text>
</comment>